<keyword evidence="11" id="KW-0460">Magnesium</keyword>
<dbReference type="GO" id="GO:0012505">
    <property type="term" value="C:endomembrane system"/>
    <property type="evidence" value="ECO:0007669"/>
    <property type="project" value="UniProtKB-SubCell"/>
</dbReference>
<dbReference type="EMBL" id="JAACVF010000073">
    <property type="protein sequence ID" value="NCN65007.1"/>
    <property type="molecule type" value="Genomic_DNA"/>
</dbReference>
<feature type="transmembrane region" description="Helical" evidence="17">
    <location>
        <begin position="295"/>
        <end position="316"/>
    </location>
</feature>
<evidence type="ECO:0000313" key="21">
    <source>
        <dbReference type="EMBL" id="NCS91798.1"/>
    </source>
</evidence>
<feature type="transmembrane region" description="Helical" evidence="17">
    <location>
        <begin position="554"/>
        <end position="579"/>
    </location>
</feature>
<comment type="pathway">
    <text evidence="4">Protein modification; protein glycosylation.</text>
</comment>
<keyword evidence="7" id="KW-0328">Glycosyltransferase</keyword>
<dbReference type="Gene3D" id="3.40.50.12610">
    <property type="match status" value="1"/>
</dbReference>
<comment type="caution">
    <text evidence="20">The sequence shown here is derived from an EMBL/GenBank/DDBJ whole genome shotgun (WGS) entry which is preliminary data.</text>
</comment>
<comment type="subcellular location">
    <subcellularLocation>
        <location evidence="3">Endomembrane system</location>
        <topology evidence="3">Multi-pass membrane protein</topology>
    </subcellularLocation>
</comment>
<feature type="transmembrane region" description="Helical" evidence="17">
    <location>
        <begin position="80"/>
        <end position="97"/>
    </location>
</feature>
<dbReference type="Pfam" id="PF02516">
    <property type="entry name" value="STT3"/>
    <property type="match status" value="1"/>
</dbReference>
<feature type="transmembrane region" description="Helical" evidence="17">
    <location>
        <begin position="406"/>
        <end position="427"/>
    </location>
</feature>
<keyword evidence="12 17" id="KW-1133">Transmembrane helix</keyword>
<dbReference type="Proteomes" id="UP000768163">
    <property type="component" value="Unassembled WGS sequence"/>
</dbReference>
<dbReference type="InterPro" id="IPR048307">
    <property type="entry name" value="STT3_N"/>
</dbReference>
<evidence type="ECO:0000256" key="12">
    <source>
        <dbReference type="ARBA" id="ARBA00022989"/>
    </source>
</evidence>
<feature type="domain" description="Oligosaccharyl transferase STT3 N-terminal" evidence="18">
    <location>
        <begin position="163"/>
        <end position="423"/>
    </location>
</feature>
<evidence type="ECO:0000313" key="20">
    <source>
        <dbReference type="EMBL" id="NCN65007.1"/>
    </source>
</evidence>
<evidence type="ECO:0000256" key="10">
    <source>
        <dbReference type="ARBA" id="ARBA00022723"/>
    </source>
</evidence>
<evidence type="ECO:0000256" key="7">
    <source>
        <dbReference type="ARBA" id="ARBA00022676"/>
    </source>
</evidence>
<gene>
    <name evidence="21" type="ORF">GW779_05280</name>
    <name evidence="20" type="ORF">GW910_02885</name>
</gene>
<evidence type="ECO:0000256" key="6">
    <source>
        <dbReference type="ARBA" id="ARBA00012602"/>
    </source>
</evidence>
<feature type="transmembrane region" description="Helical" evidence="17">
    <location>
        <begin position="136"/>
        <end position="153"/>
    </location>
</feature>
<feature type="transmembrane region" description="Helical" evidence="17">
    <location>
        <begin position="521"/>
        <end position="542"/>
    </location>
</feature>
<evidence type="ECO:0000256" key="4">
    <source>
        <dbReference type="ARBA" id="ARBA00004922"/>
    </source>
</evidence>
<evidence type="ECO:0000256" key="2">
    <source>
        <dbReference type="ARBA" id="ARBA00001946"/>
    </source>
</evidence>
<dbReference type="SUPFAM" id="SSF52833">
    <property type="entry name" value="Thioredoxin-like"/>
    <property type="match status" value="1"/>
</dbReference>
<dbReference type="EC" id="2.4.99.21" evidence="6"/>
<feature type="transmembrane region" description="Helical" evidence="17">
    <location>
        <begin position="636"/>
        <end position="656"/>
    </location>
</feature>
<evidence type="ECO:0000256" key="8">
    <source>
        <dbReference type="ARBA" id="ARBA00022679"/>
    </source>
</evidence>
<dbReference type="Proteomes" id="UP000738826">
    <property type="component" value="Unassembled WGS sequence"/>
</dbReference>
<dbReference type="Pfam" id="PF22627">
    <property type="entry name" value="AglB_core-like"/>
    <property type="match status" value="1"/>
</dbReference>
<feature type="transmembrane region" description="Helical" evidence="17">
    <location>
        <begin position="585"/>
        <end position="604"/>
    </location>
</feature>
<evidence type="ECO:0000256" key="16">
    <source>
        <dbReference type="ARBA" id="ARBA00034066"/>
    </source>
</evidence>
<protein>
    <recommendedName>
        <fullName evidence="6">dolichyl-phosphooligosaccharide-protein glycotransferase</fullName>
        <ecNumber evidence="6">2.4.99.21</ecNumber>
    </recommendedName>
    <alternativeName>
        <fullName evidence="15">Oligosaccharyl transferase</fullName>
    </alternativeName>
</protein>
<evidence type="ECO:0000256" key="13">
    <source>
        <dbReference type="ARBA" id="ARBA00023136"/>
    </source>
</evidence>
<evidence type="ECO:0000256" key="17">
    <source>
        <dbReference type="SAM" id="Phobius"/>
    </source>
</evidence>
<feature type="transmembrane region" description="Helical" evidence="17">
    <location>
        <begin position="242"/>
        <end position="261"/>
    </location>
</feature>
<dbReference type="InterPro" id="IPR017937">
    <property type="entry name" value="Thioredoxin_CS"/>
</dbReference>
<comment type="cofactor">
    <cofactor evidence="2">
        <name>Mg(2+)</name>
        <dbReference type="ChEBI" id="CHEBI:18420"/>
    </cofactor>
</comment>
<feature type="transmembrane region" description="Helical" evidence="17">
    <location>
        <begin position="469"/>
        <end position="488"/>
    </location>
</feature>
<evidence type="ECO:0000256" key="9">
    <source>
        <dbReference type="ARBA" id="ARBA00022692"/>
    </source>
</evidence>
<keyword evidence="9 17" id="KW-0812">Transmembrane</keyword>
<evidence type="ECO:0000313" key="22">
    <source>
        <dbReference type="Proteomes" id="UP000768163"/>
    </source>
</evidence>
<evidence type="ECO:0000256" key="11">
    <source>
        <dbReference type="ARBA" id="ARBA00022842"/>
    </source>
</evidence>
<keyword evidence="13 17" id="KW-0472">Membrane</keyword>
<dbReference type="UniPathway" id="UPA00378"/>
<evidence type="ECO:0000256" key="1">
    <source>
        <dbReference type="ARBA" id="ARBA00001936"/>
    </source>
</evidence>
<comment type="cofactor">
    <cofactor evidence="1">
        <name>Mn(2+)</name>
        <dbReference type="ChEBI" id="CHEBI:29035"/>
    </cofactor>
</comment>
<evidence type="ECO:0000259" key="19">
    <source>
        <dbReference type="Pfam" id="PF22627"/>
    </source>
</evidence>
<sequence>MRGVNLPTSKNLEEWIKGISGRIIEPLFIISVLTFILAIIKPFVSGANEIFPAVFTIIFLILGVLSSYFVYMYFRKVKNYYLTGVPVLIFTEALFSYHGMNSVGWMAGDFNVFGVVIGIYLLFYVLSMHKFLSKEFAAVIAVVISVFLFHLIPATNPYLTSGDAFDSHWHYKIVNNTYTNEYVMDHDDLVYPKPEGDYEWKKYYGETLGGGDFSSGFFLHAVFMASTAKILSPLGINPYDTAMLFGGLMAGFAIIFMYLFLREIFSAYAPHNKLVGLIGAFCLGFNYLYSTRSIAGSAEASEMGLVLMMATLYVIFNAIKNRSLKWTFIAGITFFFWSVAWSGYAAYGLYAIGLFGVLYALVKFLNKENTFSHVPYIIIPMIFPLFNVLILHAHNVLPAFNISKTAMLIFVAVIAVPLILEMLRLFLIKSNKIIANEEYEEYNENKKYGKLEMVNLFIENALNKFPKNVLGGVSVGIIIIGVIVIFALPQLVLDPVLDALTVTAQGVVYKTIAEQLGRGDFTTYGILFLYGLGMIPLLSYLIAGRQGKPSLHTLIPIGIAILIHYMVIVMMSASLSSLFAGINPWFVFMLFVCFDIIAILLLTLKFSPEGGRMGALIILILAISGLWAYYNVPQRGVSTVLGVIALGATIGLIAGITRKHLNGLRIIGTIAVLIIPLFAFPYIYDINYTSTDHATGKVVTHTSFPYISPLWHSSTMMLHQGEYNWNIGSGINWWMPGLQWFNENTNKEDIVLTWWDYGHWITSISQRPVLIDNLQAVHWQLQEVARFFTLYQTEDEAMKLLERYPNIKYIVTDYTLIGKNHALRFIAQGDLSKHEDKAYEEWLKNPENPNKNALGVCQFGGKVDVYEKSSAGGIEEVSKLYFYCGYPPNKTQRLDYIGMIEFDIAKRSVDINKPDESQIYVKKTIVLGLTDQNRPDGSPIPTEQMTWDEWKKNHDGSLLGIQSFGDIIMCVMKDDTSGTVCGLPMFREFVYAPNEFQNHMFTKLYLGEHADSYAQYRLCDAEWCKDPSKRLENWKLVWDNNYGYIRIWKLAKHCEKDNECNISAQYCDKTKHCVDKKKEKEVCISNAECASGICENNVCRKEHLRTDGEQCKSSSECLSNNCLNNVCVKTSCLQKYNIGEDTIAFYHSDTCPHCVKMKPWVHELENKGYKFLWVNVADAEKMKIAMDCLPDVLNFNEGIPQFGCPSNKKLKIGEFMSIEDMQKFADECKAAAKQ</sequence>
<dbReference type="CDD" id="cd01659">
    <property type="entry name" value="TRX_superfamily"/>
    <property type="match status" value="1"/>
</dbReference>
<accession>A0A8J7Z0P2</accession>
<comment type="similarity">
    <text evidence="5">Belongs to the STT3 family.</text>
</comment>
<feature type="transmembrane region" description="Helical" evidence="17">
    <location>
        <begin position="663"/>
        <end position="684"/>
    </location>
</feature>
<feature type="transmembrane region" description="Helical" evidence="17">
    <location>
        <begin position="345"/>
        <end position="362"/>
    </location>
</feature>
<dbReference type="GO" id="GO:0046872">
    <property type="term" value="F:metal ion binding"/>
    <property type="evidence" value="ECO:0007669"/>
    <property type="project" value="UniProtKB-KW"/>
</dbReference>
<keyword evidence="14" id="KW-0464">Manganese</keyword>
<feature type="transmembrane region" description="Helical" evidence="17">
    <location>
        <begin position="323"/>
        <end position="339"/>
    </location>
</feature>
<dbReference type="InterPro" id="IPR003674">
    <property type="entry name" value="Oligo_trans_STT3"/>
</dbReference>
<dbReference type="PANTHER" id="PTHR13872">
    <property type="entry name" value="DOLICHYL-DIPHOSPHOOLIGOSACCHARIDE--PROTEIN GLYCOSYLTRANSFERASE SUBUNIT"/>
    <property type="match status" value="1"/>
</dbReference>
<feature type="transmembrane region" description="Helical" evidence="17">
    <location>
        <begin position="27"/>
        <end position="44"/>
    </location>
</feature>
<evidence type="ECO:0000256" key="3">
    <source>
        <dbReference type="ARBA" id="ARBA00004127"/>
    </source>
</evidence>
<name>A0A8J7Z0P2_9ARCH</name>
<feature type="transmembrane region" description="Helical" evidence="17">
    <location>
        <begin position="273"/>
        <end position="289"/>
    </location>
</feature>
<evidence type="ECO:0000256" key="14">
    <source>
        <dbReference type="ARBA" id="ARBA00023211"/>
    </source>
</evidence>
<feature type="transmembrane region" description="Helical" evidence="17">
    <location>
        <begin position="613"/>
        <end position="630"/>
    </location>
</feature>
<dbReference type="AlphaFoldDB" id="A0A8J7Z0P2"/>
<evidence type="ECO:0000256" key="15">
    <source>
        <dbReference type="ARBA" id="ARBA00030679"/>
    </source>
</evidence>
<evidence type="ECO:0000259" key="18">
    <source>
        <dbReference type="Pfam" id="PF02516"/>
    </source>
</evidence>
<feature type="transmembrane region" description="Helical" evidence="17">
    <location>
        <begin position="103"/>
        <end position="124"/>
    </location>
</feature>
<keyword evidence="10" id="KW-0479">Metal-binding</keyword>
<keyword evidence="8" id="KW-0808">Transferase</keyword>
<dbReference type="EMBL" id="JAACQH010000108">
    <property type="protein sequence ID" value="NCS91798.1"/>
    <property type="molecule type" value="Genomic_DNA"/>
</dbReference>
<dbReference type="PANTHER" id="PTHR13872:SF1">
    <property type="entry name" value="DOLICHYL-DIPHOSPHOOLIGOSACCHARIDE--PROTEIN GLYCOSYLTRANSFERASE SUBUNIT STT3B"/>
    <property type="match status" value="1"/>
</dbReference>
<dbReference type="InterPro" id="IPR054479">
    <property type="entry name" value="AglB-like_core"/>
</dbReference>
<feature type="transmembrane region" description="Helical" evidence="17">
    <location>
        <begin position="50"/>
        <end position="73"/>
    </location>
</feature>
<dbReference type="InterPro" id="IPR036249">
    <property type="entry name" value="Thioredoxin-like_sf"/>
</dbReference>
<organism evidence="20 22">
    <name type="scientific">Candidatus Altarchaeum hamiconexum</name>
    <dbReference type="NCBI Taxonomy" id="1803513"/>
    <lineage>
        <taxon>Archaea</taxon>
        <taxon>Candidatus Altarchaeota</taxon>
        <taxon>Candidatus Altiarchaeia</taxon>
        <taxon>Candidatus Altarchaeales</taxon>
        <taxon>Candidatus Altarchaeaceae</taxon>
        <taxon>Candidatus Altarchaeum</taxon>
    </lineage>
</organism>
<dbReference type="PROSITE" id="PS00194">
    <property type="entry name" value="THIOREDOXIN_1"/>
    <property type="match status" value="1"/>
</dbReference>
<evidence type="ECO:0000256" key="5">
    <source>
        <dbReference type="ARBA" id="ARBA00010810"/>
    </source>
</evidence>
<reference evidence="20" key="1">
    <citation type="submission" date="2019-11" db="EMBL/GenBank/DDBJ databases">
        <title>Lipid analysis of CO2-rich subsurface aquifers suggests an autotrophy-based deep biosphere with lysolipids enriched in CPR bacteria.</title>
        <authorList>
            <person name="Probst A.J."/>
            <person name="Elling F.J."/>
            <person name="Castelle C.J."/>
            <person name="Zhu Q."/>
            <person name="Elvert M."/>
            <person name="Birarda G."/>
            <person name="Holman H.-Y."/>
            <person name="Lane K.R."/>
            <person name="Ladd B."/>
            <person name="Ryan M.C."/>
            <person name="Woyke T."/>
            <person name="Hinrichs K.-U."/>
            <person name="Banfield J.F."/>
        </authorList>
    </citation>
    <scope>NUCLEOTIDE SEQUENCE</scope>
    <source>
        <strain evidence="20">CG_2015-01_33_1645</strain>
        <strain evidence="21">CG_2015-04_33_537</strain>
    </source>
</reference>
<feature type="domain" description="AglB-like core" evidence="19">
    <location>
        <begin position="750"/>
        <end position="814"/>
    </location>
</feature>
<comment type="catalytic activity">
    <reaction evidence="16">
        <text>an archaeal dolichyl phosphooligosaccharide + [protein]-L-asparagine = an archaeal dolichyl phosphate + a glycoprotein with the oligosaccharide chain attached by N-beta-D-glycosyl linkage to a protein L-asparagine.</text>
        <dbReference type="EC" id="2.4.99.21"/>
    </reaction>
</comment>
<dbReference type="GO" id="GO:0016020">
    <property type="term" value="C:membrane"/>
    <property type="evidence" value="ECO:0007669"/>
    <property type="project" value="InterPro"/>
</dbReference>
<proteinExistence type="inferred from homology"/>
<dbReference type="GO" id="GO:0004576">
    <property type="term" value="F:oligosaccharyl transferase activity"/>
    <property type="evidence" value="ECO:0007669"/>
    <property type="project" value="InterPro"/>
</dbReference>
<feature type="transmembrane region" description="Helical" evidence="17">
    <location>
        <begin position="374"/>
        <end position="394"/>
    </location>
</feature>